<protein>
    <submittedName>
        <fullName evidence="4">Uncharacterized protein LOC115632996</fullName>
    </submittedName>
</protein>
<feature type="transmembrane region" description="Helical" evidence="2">
    <location>
        <begin position="6"/>
        <end position="32"/>
    </location>
</feature>
<dbReference type="Proteomes" id="UP000504634">
    <property type="component" value="Unplaced"/>
</dbReference>
<dbReference type="RefSeq" id="XP_030386176.1">
    <property type="nucleotide sequence ID" value="XM_030530316.1"/>
</dbReference>
<dbReference type="GeneID" id="115632996"/>
<sequence>MLLDAIFFIPTLFTYCLILLLIIILCFIVVYISHKIYISIYDNLPLGGSTTGIGGIQMLSGQLRSRTQSEQFGIQSSNRTIWIHNRSQIYQSTTVRFLLSLEPCYLACIEFDVIPLSDQRAISLRCDCVCDCMPSRSVSSITKYHIIKYYDHLNKIPHRTAGQNCMELEMSNNMRHMIDDVITDAMGIRFVRSSDGFQIRSRRESEATRRFSSLRPNPAQANAPQWNALQPQPQPPPQPQPQCSRSQQVPPKQE</sequence>
<evidence type="ECO:0000256" key="1">
    <source>
        <dbReference type="SAM" id="MobiDB-lite"/>
    </source>
</evidence>
<accession>A0A6J2UCI1</accession>
<reference evidence="4" key="1">
    <citation type="submission" date="2025-08" db="UniProtKB">
        <authorList>
            <consortium name="RefSeq"/>
        </authorList>
    </citation>
    <scope>IDENTIFICATION</scope>
    <source>
        <strain evidence="4">11010-0011.00</strain>
        <tissue evidence="4">Whole body</tissue>
    </source>
</reference>
<feature type="compositionally biased region" description="Low complexity" evidence="1">
    <location>
        <begin position="216"/>
        <end position="231"/>
    </location>
</feature>
<feature type="compositionally biased region" description="Polar residues" evidence="1">
    <location>
        <begin position="243"/>
        <end position="254"/>
    </location>
</feature>
<keyword evidence="2" id="KW-1133">Transmembrane helix</keyword>
<feature type="region of interest" description="Disordered" evidence="1">
    <location>
        <begin position="201"/>
        <end position="254"/>
    </location>
</feature>
<keyword evidence="3" id="KW-1185">Reference proteome</keyword>
<keyword evidence="2" id="KW-0812">Transmembrane</keyword>
<name>A0A6J2UCI1_DROLE</name>
<dbReference type="AlphaFoldDB" id="A0A6J2UCI1"/>
<evidence type="ECO:0000313" key="4">
    <source>
        <dbReference type="RefSeq" id="XP_030386176.1"/>
    </source>
</evidence>
<dbReference type="OrthoDB" id="7842083at2759"/>
<organism evidence="3 4">
    <name type="scientific">Drosophila lebanonensis</name>
    <name type="common">Fruit fly</name>
    <name type="synonym">Scaptodrosophila lebanonensis</name>
    <dbReference type="NCBI Taxonomy" id="7225"/>
    <lineage>
        <taxon>Eukaryota</taxon>
        <taxon>Metazoa</taxon>
        <taxon>Ecdysozoa</taxon>
        <taxon>Arthropoda</taxon>
        <taxon>Hexapoda</taxon>
        <taxon>Insecta</taxon>
        <taxon>Pterygota</taxon>
        <taxon>Neoptera</taxon>
        <taxon>Endopterygota</taxon>
        <taxon>Diptera</taxon>
        <taxon>Brachycera</taxon>
        <taxon>Muscomorpha</taxon>
        <taxon>Ephydroidea</taxon>
        <taxon>Drosophilidae</taxon>
        <taxon>Scaptodrosophila</taxon>
    </lineage>
</organism>
<gene>
    <name evidence="4" type="primary">LOC115632996</name>
</gene>
<keyword evidence="2" id="KW-0472">Membrane</keyword>
<evidence type="ECO:0000313" key="3">
    <source>
        <dbReference type="Proteomes" id="UP000504634"/>
    </source>
</evidence>
<proteinExistence type="predicted"/>
<evidence type="ECO:0000256" key="2">
    <source>
        <dbReference type="SAM" id="Phobius"/>
    </source>
</evidence>